<evidence type="ECO:0000256" key="1">
    <source>
        <dbReference type="ARBA" id="ARBA00004123"/>
    </source>
</evidence>
<evidence type="ECO:0000256" key="4">
    <source>
        <dbReference type="ARBA" id="ARBA00023015"/>
    </source>
</evidence>
<dbReference type="InterPro" id="IPR052202">
    <property type="entry name" value="Yeast_MetPath_Reg"/>
</dbReference>
<evidence type="ECO:0000313" key="10">
    <source>
        <dbReference type="EMBL" id="CCE64783.1"/>
    </source>
</evidence>
<keyword evidence="2" id="KW-0479">Metal-binding</keyword>
<feature type="domain" description="Zn(2)-C6 fungal-type" evidence="9">
    <location>
        <begin position="83"/>
        <end position="113"/>
    </location>
</feature>
<dbReference type="RefSeq" id="XP_003687217.1">
    <property type="nucleotide sequence ID" value="XM_003687169.1"/>
</dbReference>
<feature type="compositionally biased region" description="Polar residues" evidence="8">
    <location>
        <begin position="1001"/>
        <end position="1010"/>
    </location>
</feature>
<dbReference type="OMA" id="FWCFQFL"/>
<evidence type="ECO:0000313" key="11">
    <source>
        <dbReference type="Proteomes" id="UP000005666"/>
    </source>
</evidence>
<dbReference type="GeneID" id="11534694"/>
<keyword evidence="3" id="KW-0862">Zinc</keyword>
<dbReference type="Gene3D" id="4.10.240.10">
    <property type="entry name" value="Zn(2)-C6 fungal-type DNA-binding domain"/>
    <property type="match status" value="1"/>
</dbReference>
<keyword evidence="7" id="KW-0539">Nucleus</keyword>
<accession>G8BY05</accession>
<gene>
    <name evidence="10" type="primary">TPHA0I02820</name>
    <name evidence="10" type="ordered locus">TPHA_0I02820</name>
</gene>
<dbReference type="SUPFAM" id="SSF57701">
    <property type="entry name" value="Zn2/Cys6 DNA-binding domain"/>
    <property type="match status" value="1"/>
</dbReference>
<dbReference type="InterPro" id="IPR001138">
    <property type="entry name" value="Zn2Cys6_DnaBD"/>
</dbReference>
<reference evidence="10 11" key="1">
    <citation type="journal article" date="2011" name="Proc. Natl. Acad. Sci. U.S.A.">
        <title>Evolutionary erosion of yeast sex chromosomes by mating-type switching accidents.</title>
        <authorList>
            <person name="Gordon J.L."/>
            <person name="Armisen D."/>
            <person name="Proux-Wera E."/>
            <person name="Oheigeartaigh S.S."/>
            <person name="Byrne K.P."/>
            <person name="Wolfe K.H."/>
        </authorList>
    </citation>
    <scope>NUCLEOTIDE SEQUENCE [LARGE SCALE GENOMIC DNA]</scope>
    <source>
        <strain evidence="11">ATCC 24235 / CBS 4417 / NBRC 1672 / NRRL Y-8282 / UCD 70-5</strain>
    </source>
</reference>
<evidence type="ECO:0000256" key="7">
    <source>
        <dbReference type="ARBA" id="ARBA00023242"/>
    </source>
</evidence>
<dbReference type="HOGENOM" id="CLU_292074_0_0_1"/>
<name>G8BY05_TETPH</name>
<keyword evidence="4" id="KW-0805">Transcription regulation</keyword>
<dbReference type="Proteomes" id="UP000005666">
    <property type="component" value="Chromosome 9"/>
</dbReference>
<dbReference type="Pfam" id="PF00172">
    <property type="entry name" value="Zn_clus"/>
    <property type="match status" value="1"/>
</dbReference>
<proteinExistence type="predicted"/>
<keyword evidence="11" id="KW-1185">Reference proteome</keyword>
<dbReference type="STRING" id="1071381.G8BY05"/>
<organism evidence="10 11">
    <name type="scientific">Tetrapisispora phaffii (strain ATCC 24235 / CBS 4417 / NBRC 1672 / NRRL Y-8282 / UCD 70-5)</name>
    <name type="common">Yeast</name>
    <name type="synonym">Fabospora phaffii</name>
    <dbReference type="NCBI Taxonomy" id="1071381"/>
    <lineage>
        <taxon>Eukaryota</taxon>
        <taxon>Fungi</taxon>
        <taxon>Dikarya</taxon>
        <taxon>Ascomycota</taxon>
        <taxon>Saccharomycotina</taxon>
        <taxon>Saccharomycetes</taxon>
        <taxon>Saccharomycetales</taxon>
        <taxon>Saccharomycetaceae</taxon>
        <taxon>Tetrapisispora</taxon>
    </lineage>
</organism>
<evidence type="ECO:0000256" key="8">
    <source>
        <dbReference type="SAM" id="MobiDB-lite"/>
    </source>
</evidence>
<dbReference type="eggNOG" id="ENOG502QV6Q">
    <property type="taxonomic scope" value="Eukaryota"/>
</dbReference>
<dbReference type="PANTHER" id="PTHR47782">
    <property type="entry name" value="ZN(II)2CYS6 TRANSCRIPTION FACTOR (EUROFUNG)-RELATED"/>
    <property type="match status" value="1"/>
</dbReference>
<dbReference type="InterPro" id="IPR036864">
    <property type="entry name" value="Zn2-C6_fun-type_DNA-bd_sf"/>
</dbReference>
<evidence type="ECO:0000256" key="2">
    <source>
        <dbReference type="ARBA" id="ARBA00022723"/>
    </source>
</evidence>
<dbReference type="PROSITE" id="PS50048">
    <property type="entry name" value="ZN2_CY6_FUNGAL_2"/>
    <property type="match status" value="1"/>
</dbReference>
<dbReference type="CDD" id="cd00067">
    <property type="entry name" value="GAL4"/>
    <property type="match status" value="1"/>
</dbReference>
<evidence type="ECO:0000256" key="3">
    <source>
        <dbReference type="ARBA" id="ARBA00022833"/>
    </source>
</evidence>
<feature type="region of interest" description="Disordered" evidence="8">
    <location>
        <begin position="952"/>
        <end position="1010"/>
    </location>
</feature>
<dbReference type="AlphaFoldDB" id="G8BY05"/>
<dbReference type="PROSITE" id="PS00463">
    <property type="entry name" value="ZN2_CY6_FUNGAL_1"/>
    <property type="match status" value="1"/>
</dbReference>
<evidence type="ECO:0000256" key="6">
    <source>
        <dbReference type="ARBA" id="ARBA00023163"/>
    </source>
</evidence>
<dbReference type="KEGG" id="tpf:TPHA_0I02820"/>
<dbReference type="OrthoDB" id="4151048at2759"/>
<dbReference type="GO" id="GO:0005634">
    <property type="term" value="C:nucleus"/>
    <property type="evidence" value="ECO:0007669"/>
    <property type="project" value="UniProtKB-SubCell"/>
</dbReference>
<feature type="compositionally biased region" description="Basic and acidic residues" evidence="8">
    <location>
        <begin position="969"/>
        <end position="988"/>
    </location>
</feature>
<evidence type="ECO:0000256" key="5">
    <source>
        <dbReference type="ARBA" id="ARBA00023125"/>
    </source>
</evidence>
<protein>
    <recommendedName>
        <fullName evidence="9">Zn(2)-C6 fungal-type domain-containing protein</fullName>
    </recommendedName>
</protein>
<dbReference type="SMART" id="SM00066">
    <property type="entry name" value="GAL4"/>
    <property type="match status" value="1"/>
</dbReference>
<dbReference type="GO" id="GO:0043565">
    <property type="term" value="F:sequence-specific DNA binding"/>
    <property type="evidence" value="ECO:0007669"/>
    <property type="project" value="TreeGrafter"/>
</dbReference>
<keyword evidence="5" id="KW-0238">DNA-binding</keyword>
<comment type="subcellular location">
    <subcellularLocation>
        <location evidence="1">Nucleus</location>
    </subcellularLocation>
</comment>
<keyword evidence="6" id="KW-0804">Transcription</keyword>
<dbReference type="PANTHER" id="PTHR47782:SF10">
    <property type="entry name" value="PROTEIN SIP4"/>
    <property type="match status" value="1"/>
</dbReference>
<dbReference type="EMBL" id="HE612864">
    <property type="protein sequence ID" value="CCE64783.1"/>
    <property type="molecule type" value="Genomic_DNA"/>
</dbReference>
<sequence>MPRLASTRETTKLQVEVKNRKKRKYGNRNNSVAPRALVPVPDQHSLKEKPVGNQHDDFHGMKDSLKLGNEHYDNDINIRLSQACDRCRLKKIKCDGLKPSCTHCSKIKFACKTSDRLTRRGFPKGYTEMLERQVIELQHKLKLLETQSPSIEGNTSSVQNKKLIENCCSDNSTAQSSTLETEKNLIDRSEFWDVIIKDSLYSAETLLNEKFTKNFIDKEWLVDFQLSILISNLQLNPQYNYLPNFLINKANTNLAQLKELIDLSINNFTVIQNSILPLLYSNDDLVEVSNLTNNTINKNPINIMIICYIIQLNWSCFDKFKLFEVTKTVIINNYYHFKDVNKQNQNIKILNLLNLSIYYYMSVIDSNNLSIINDLFNITTVFINDALKTSNFINKDQIKNKPMKKSLDNDIYANYSIANRNELIKNRSISITCYKFLLKWWNLLHKKDIRLIANLNTEYDSDLLLGIYDEKLNLFKILNEFVSIVSTNIMLPNEQLSIHFQDYENVLIKKNLYFNNNENFLEKTLTTDECKSLQMTLYYLILQAVLINPATNNSLYTASKNNYKTKYPKKNQNITINDNSTLIQDQSKVENSFQILLKYHSFLTNGNFSLKDQPQQFYVKYFLPCQNTEIIRFSLLHLNSWSVTNTKKFDGDLTLPENWNLLRYKTFLTRFCTLWFFDDMKNVLLVELQNNFKFDLSLKLKLSNTNLNKYNKLGYLQSVSNFNDTNKIGNGYNFSFFFGGRTNLLKCNSDAIMDQFDMFTDNNIVDPTNTNPDLEYVATEGNIGRNQNIANAEHAPSMRDHLENCKPNIVDNTGFYQPLFESFSLKSLTQLDGNNNLVDVGKYSSEFLLNQEETDDGYAEDDDEDDFTNDNLQPLEIPFVHKRHKSLFQSRYDRSPATLIKTKEYMNKNKVAKNNQSSMTSNVSAIILPGNAQTLQDNQVKLDHMILNNSLKPVSHEPLSPSAVNCRPEATEDSKPDERDNTTAKYKTDGASSLNGHKAQNLLQSPNKTPSFNNFNFIETTRSFSDMLFLKSNSQLNLLKKIQD</sequence>
<dbReference type="GO" id="GO:0045944">
    <property type="term" value="P:positive regulation of transcription by RNA polymerase II"/>
    <property type="evidence" value="ECO:0007669"/>
    <property type="project" value="TreeGrafter"/>
</dbReference>
<dbReference type="GO" id="GO:0008270">
    <property type="term" value="F:zinc ion binding"/>
    <property type="evidence" value="ECO:0007669"/>
    <property type="project" value="InterPro"/>
</dbReference>
<evidence type="ECO:0000259" key="9">
    <source>
        <dbReference type="PROSITE" id="PS50048"/>
    </source>
</evidence>
<dbReference type="GO" id="GO:0000981">
    <property type="term" value="F:DNA-binding transcription factor activity, RNA polymerase II-specific"/>
    <property type="evidence" value="ECO:0007669"/>
    <property type="project" value="InterPro"/>
</dbReference>